<feature type="chain" id="PRO_5041285673" evidence="1">
    <location>
        <begin position="21"/>
        <end position="470"/>
    </location>
</feature>
<dbReference type="SUPFAM" id="SSF103088">
    <property type="entry name" value="OmpA-like"/>
    <property type="match status" value="1"/>
</dbReference>
<evidence type="ECO:0000313" key="3">
    <source>
        <dbReference type="EMBL" id="MTU68044.1"/>
    </source>
</evidence>
<organism evidence="3 4">
    <name type="scientific">Parabacteroides merdae</name>
    <dbReference type="NCBI Taxonomy" id="46503"/>
    <lineage>
        <taxon>Bacteria</taxon>
        <taxon>Pseudomonadati</taxon>
        <taxon>Bacteroidota</taxon>
        <taxon>Bacteroidia</taxon>
        <taxon>Bacteroidales</taxon>
        <taxon>Tannerellaceae</taxon>
        <taxon>Parabacteroides</taxon>
    </lineage>
</organism>
<keyword evidence="1" id="KW-0732">Signal</keyword>
<reference evidence="3 4" key="1">
    <citation type="journal article" date="2019" name="Nat. Med.">
        <title>A library of human gut bacterial isolates paired with longitudinal multiomics data enables mechanistic microbiome research.</title>
        <authorList>
            <person name="Poyet M."/>
            <person name="Groussin M."/>
            <person name="Gibbons S.M."/>
            <person name="Avila-Pacheco J."/>
            <person name="Jiang X."/>
            <person name="Kearney S.M."/>
            <person name="Perrotta A.R."/>
            <person name="Berdy B."/>
            <person name="Zhao S."/>
            <person name="Lieberman T.D."/>
            <person name="Swanson P.K."/>
            <person name="Smith M."/>
            <person name="Roesemann S."/>
            <person name="Alexander J.E."/>
            <person name="Rich S.A."/>
            <person name="Livny J."/>
            <person name="Vlamakis H."/>
            <person name="Clish C."/>
            <person name="Bullock K."/>
            <person name="Deik A."/>
            <person name="Scott J."/>
            <person name="Pierce K.A."/>
            <person name="Xavier R.J."/>
            <person name="Alm E.J."/>
        </authorList>
    </citation>
    <scope>NUCLEOTIDE SEQUENCE [LARGE SCALE GENOMIC DNA]</scope>
    <source>
        <strain evidence="3 4">BIOML-A16</strain>
    </source>
</reference>
<accession>A0AA44ALC6</accession>
<evidence type="ECO:0000313" key="4">
    <source>
        <dbReference type="Proteomes" id="UP000448908"/>
    </source>
</evidence>
<comment type="caution">
    <text evidence="3">The sequence shown here is derived from an EMBL/GenBank/DDBJ whole genome shotgun (WGS) entry which is preliminary data.</text>
</comment>
<evidence type="ECO:0000259" key="2">
    <source>
        <dbReference type="Pfam" id="PF12984"/>
    </source>
</evidence>
<dbReference type="InterPro" id="IPR036737">
    <property type="entry name" value="OmpA-like_sf"/>
</dbReference>
<dbReference type="EMBL" id="WNDA01000003">
    <property type="protein sequence ID" value="MTU68044.1"/>
    <property type="molecule type" value="Genomic_DNA"/>
</dbReference>
<dbReference type="Gene3D" id="1.25.40.10">
    <property type="entry name" value="Tetratricopeptide repeat domain"/>
    <property type="match status" value="1"/>
</dbReference>
<dbReference type="SUPFAM" id="SSF48452">
    <property type="entry name" value="TPR-like"/>
    <property type="match status" value="1"/>
</dbReference>
<feature type="domain" description="DUF3868" evidence="2">
    <location>
        <begin position="7"/>
        <end position="105"/>
    </location>
</feature>
<gene>
    <name evidence="3" type="ORF">GMD92_02845</name>
</gene>
<dbReference type="Proteomes" id="UP000448908">
    <property type="component" value="Unassembled WGS sequence"/>
</dbReference>
<evidence type="ECO:0000256" key="1">
    <source>
        <dbReference type="SAM" id="SignalP"/>
    </source>
</evidence>
<proteinExistence type="predicted"/>
<name>A0AA44ALC6_9BACT</name>
<dbReference type="RefSeq" id="WP_164728053.1">
    <property type="nucleotide sequence ID" value="NZ_WNCS01000010.1"/>
</dbReference>
<dbReference type="InterPro" id="IPR024480">
    <property type="entry name" value="DUF3868"/>
</dbReference>
<protein>
    <submittedName>
        <fullName evidence="3">DUF3868 domain-containing protein</fullName>
    </submittedName>
</protein>
<dbReference type="Pfam" id="PF12984">
    <property type="entry name" value="DUF3868"/>
    <property type="match status" value="1"/>
</dbReference>
<dbReference type="AlphaFoldDB" id="A0AA44ALC6"/>
<feature type="signal peptide" evidence="1">
    <location>
        <begin position="1"/>
        <end position="20"/>
    </location>
</feature>
<dbReference type="InterPro" id="IPR011990">
    <property type="entry name" value="TPR-like_helical_dom_sf"/>
</dbReference>
<sequence>MKRSILITAILLGCVSVTNAQSIVDGVSVDGFKTERNGQYIAVGMNLNLSDLDVDGNRAVLLTPRLVNGKDSLDLPSVGIYGRRRYYFYVRNGESMLTGKDEKSYRASQKPDNIAYNEVFPYEAWMNGATLSLHRSDYGCCNTLLAEQDGPLGRHAEAFFPELVYVRPAAERVKSRSLEGSAYIDFPVNQTTIYPDYRHNTVELGKIRATIDSVRSDRDVTITQVWLKGYASPESPYAHNKELAVGRTEALKRYIRQLYHFDDDVIATDYEPEDWAGLRRYVVQSDIDHKKEILAIIDSDREPDNKEWKIKSAYPKEYRFLLQNCYPALRHTDYRIAYTIRGYSDSDEIERILNTRPQNLSLNEFYLVAQKYEPGTEEFTEIFETAVRMYPDDETANLNAANAAMRRGDNAGAKNYLAKAGDSPEAVYARGALAIRMEDYQTARRYLDKAKSLGVQQAIVTLEELDRGRR</sequence>